<comment type="similarity">
    <text evidence="10">Belongs to the class-I aminoacyl-tRNA synthetase family. TyrS type 2 subfamily.</text>
</comment>
<evidence type="ECO:0000313" key="14">
    <source>
        <dbReference type="Proteomes" id="UP000478837"/>
    </source>
</evidence>
<dbReference type="PROSITE" id="PS00178">
    <property type="entry name" value="AA_TRNA_LIGASE_I"/>
    <property type="match status" value="1"/>
</dbReference>
<dbReference type="FunFam" id="1.10.240.10:FF:000006">
    <property type="entry name" value="Tyrosine--tRNA ligase"/>
    <property type="match status" value="1"/>
</dbReference>
<evidence type="ECO:0000313" key="13">
    <source>
        <dbReference type="EMBL" id="NDW22585.1"/>
    </source>
</evidence>
<dbReference type="PANTHER" id="PTHR11766:SF1">
    <property type="entry name" value="TYROSINE--TRNA LIGASE"/>
    <property type="match status" value="1"/>
</dbReference>
<dbReference type="RefSeq" id="WP_163112350.1">
    <property type="nucleotide sequence ID" value="NZ_JAAAWP010000009.1"/>
</dbReference>
<dbReference type="GO" id="GO:0004831">
    <property type="term" value="F:tyrosine-tRNA ligase activity"/>
    <property type="evidence" value="ECO:0007669"/>
    <property type="project" value="UniProtKB-UniRule"/>
</dbReference>
<dbReference type="FunFam" id="3.40.50.620:FF:000061">
    <property type="entry name" value="Tyrosine--tRNA ligase"/>
    <property type="match status" value="1"/>
</dbReference>
<feature type="short sequence motif" description="'HIGH' region" evidence="10">
    <location>
        <begin position="42"/>
        <end position="51"/>
    </location>
</feature>
<evidence type="ECO:0000256" key="10">
    <source>
        <dbReference type="HAMAP-Rule" id="MF_02007"/>
    </source>
</evidence>
<keyword evidence="8 10" id="KW-0030">Aminoacyl-tRNA synthetase</keyword>
<dbReference type="NCBIfam" id="TIGR00234">
    <property type="entry name" value="tyrS"/>
    <property type="match status" value="1"/>
</dbReference>
<keyword evidence="7 10" id="KW-0648">Protein biosynthesis</keyword>
<dbReference type="InterPro" id="IPR024088">
    <property type="entry name" value="Tyr-tRNA-ligase_bac-type"/>
</dbReference>
<dbReference type="CDD" id="cd00805">
    <property type="entry name" value="TyrRS_core"/>
    <property type="match status" value="1"/>
</dbReference>
<dbReference type="PRINTS" id="PR01040">
    <property type="entry name" value="TRNASYNTHTYR"/>
</dbReference>
<dbReference type="PROSITE" id="PS50889">
    <property type="entry name" value="S4"/>
    <property type="match status" value="1"/>
</dbReference>
<comment type="caution">
    <text evidence="13">The sequence shown here is derived from an EMBL/GenBank/DDBJ whole genome shotgun (WGS) entry which is preliminary data.</text>
</comment>
<evidence type="ECO:0000259" key="12">
    <source>
        <dbReference type="Pfam" id="PF22421"/>
    </source>
</evidence>
<organism evidence="13 14">
    <name type="scientific">Alteromonas hispanica</name>
    <dbReference type="NCBI Taxonomy" id="315421"/>
    <lineage>
        <taxon>Bacteria</taxon>
        <taxon>Pseudomonadati</taxon>
        <taxon>Pseudomonadota</taxon>
        <taxon>Gammaproteobacteria</taxon>
        <taxon>Alteromonadales</taxon>
        <taxon>Alteromonadaceae</taxon>
        <taxon>Alteromonas/Salinimonas group</taxon>
        <taxon>Alteromonas</taxon>
    </lineage>
</organism>
<dbReference type="CDD" id="cd00165">
    <property type="entry name" value="S4"/>
    <property type="match status" value="1"/>
</dbReference>
<dbReference type="HAMAP" id="MF_02007">
    <property type="entry name" value="Tyr_tRNA_synth_type2"/>
    <property type="match status" value="1"/>
</dbReference>
<protein>
    <recommendedName>
        <fullName evidence="10">Tyrosine--tRNA ligase</fullName>
        <ecNumber evidence="10">6.1.1.1</ecNumber>
    </recommendedName>
    <alternativeName>
        <fullName evidence="10">Tyrosyl-tRNA synthetase</fullName>
        <shortName evidence="10">TyrRS</shortName>
    </alternativeName>
</protein>
<keyword evidence="5 10" id="KW-0067">ATP-binding</keyword>
<dbReference type="SUPFAM" id="SSF52374">
    <property type="entry name" value="Nucleotidylyl transferase"/>
    <property type="match status" value="1"/>
</dbReference>
<dbReference type="GO" id="GO:0005829">
    <property type="term" value="C:cytosol"/>
    <property type="evidence" value="ECO:0007669"/>
    <property type="project" value="TreeGrafter"/>
</dbReference>
<feature type="binding site" evidence="10">
    <location>
        <position position="229"/>
    </location>
    <ligand>
        <name>ATP</name>
        <dbReference type="ChEBI" id="CHEBI:30616"/>
    </ligand>
</feature>
<dbReference type="GO" id="GO:0003723">
    <property type="term" value="F:RNA binding"/>
    <property type="evidence" value="ECO:0007669"/>
    <property type="project" value="UniProtKB-KW"/>
</dbReference>
<dbReference type="InterPro" id="IPR001412">
    <property type="entry name" value="aa-tRNA-synth_I_CS"/>
</dbReference>
<comment type="subcellular location">
    <subcellularLocation>
        <location evidence="10">Cytoplasm</location>
    </subcellularLocation>
</comment>
<dbReference type="Pfam" id="PF00579">
    <property type="entry name" value="tRNA-synt_1b"/>
    <property type="match status" value="1"/>
</dbReference>
<dbReference type="SUPFAM" id="SSF55174">
    <property type="entry name" value="Alpha-L RNA-binding motif"/>
    <property type="match status" value="1"/>
</dbReference>
<evidence type="ECO:0000256" key="1">
    <source>
        <dbReference type="ARBA" id="ARBA00011738"/>
    </source>
</evidence>
<dbReference type="AlphaFoldDB" id="A0A6L9MX70"/>
<dbReference type="Gene3D" id="1.10.240.10">
    <property type="entry name" value="Tyrosyl-Transfer RNA Synthetase"/>
    <property type="match status" value="1"/>
</dbReference>
<dbReference type="InterPro" id="IPR002305">
    <property type="entry name" value="aa-tRNA-synth_Ic"/>
</dbReference>
<dbReference type="InterPro" id="IPR054608">
    <property type="entry name" value="SYY-like_C"/>
</dbReference>
<dbReference type="InterPro" id="IPR036986">
    <property type="entry name" value="S4_RNA-bd_sf"/>
</dbReference>
<evidence type="ECO:0000256" key="7">
    <source>
        <dbReference type="ARBA" id="ARBA00022917"/>
    </source>
</evidence>
<dbReference type="Gene3D" id="3.40.50.620">
    <property type="entry name" value="HUPs"/>
    <property type="match status" value="1"/>
</dbReference>
<dbReference type="PANTHER" id="PTHR11766">
    <property type="entry name" value="TYROSYL-TRNA SYNTHETASE"/>
    <property type="match status" value="1"/>
</dbReference>
<dbReference type="GO" id="GO:0005524">
    <property type="term" value="F:ATP binding"/>
    <property type="evidence" value="ECO:0007669"/>
    <property type="project" value="UniProtKB-UniRule"/>
</dbReference>
<evidence type="ECO:0000256" key="3">
    <source>
        <dbReference type="ARBA" id="ARBA00022598"/>
    </source>
</evidence>
<comment type="subunit">
    <text evidence="1 10">Homodimer.</text>
</comment>
<name>A0A6L9MX70_9ALTE</name>
<evidence type="ECO:0000256" key="2">
    <source>
        <dbReference type="ARBA" id="ARBA00022490"/>
    </source>
</evidence>
<evidence type="ECO:0000256" key="9">
    <source>
        <dbReference type="ARBA" id="ARBA00048248"/>
    </source>
</evidence>
<dbReference type="Proteomes" id="UP000478837">
    <property type="component" value="Unassembled WGS sequence"/>
</dbReference>
<keyword evidence="3 10" id="KW-0436">Ligase</keyword>
<dbReference type="GO" id="GO:0006437">
    <property type="term" value="P:tyrosyl-tRNA aminoacylation"/>
    <property type="evidence" value="ECO:0007669"/>
    <property type="project" value="UniProtKB-UniRule"/>
</dbReference>
<evidence type="ECO:0000256" key="4">
    <source>
        <dbReference type="ARBA" id="ARBA00022741"/>
    </source>
</evidence>
<keyword evidence="4 10" id="KW-0547">Nucleotide-binding</keyword>
<comment type="function">
    <text evidence="10">Catalyzes the attachment of tyrosine to tRNA(Tyr) in a two-step reaction: tyrosine is first activated by ATP to form Tyr-AMP and then transferred to the acceptor end of tRNA(Tyr).</text>
</comment>
<evidence type="ECO:0000256" key="8">
    <source>
        <dbReference type="ARBA" id="ARBA00023146"/>
    </source>
</evidence>
<dbReference type="EC" id="6.1.1.1" evidence="10"/>
<keyword evidence="2 10" id="KW-0963">Cytoplasm</keyword>
<evidence type="ECO:0000256" key="5">
    <source>
        <dbReference type="ARBA" id="ARBA00022840"/>
    </source>
</evidence>
<accession>A0A6L9MX70</accession>
<feature type="domain" description="Tyrosine--tRNA ligase SYY-like C-terminal" evidence="12">
    <location>
        <begin position="323"/>
        <end position="382"/>
    </location>
</feature>
<feature type="short sequence motif" description="'KMSKS' region" evidence="10">
    <location>
        <begin position="226"/>
        <end position="230"/>
    </location>
</feature>
<gene>
    <name evidence="10" type="primary">tyrS</name>
    <name evidence="13" type="ORF">GTW09_13725</name>
</gene>
<dbReference type="FunFam" id="3.10.290.10:FF:000022">
    <property type="entry name" value="Tyrosine--tRNA ligase"/>
    <property type="match status" value="1"/>
</dbReference>
<evidence type="ECO:0000256" key="11">
    <source>
        <dbReference type="PROSITE-ProRule" id="PRU00182"/>
    </source>
</evidence>
<dbReference type="Pfam" id="PF22421">
    <property type="entry name" value="SYY_C-terminal"/>
    <property type="match status" value="1"/>
</dbReference>
<reference evidence="13 14" key="1">
    <citation type="submission" date="2020-01" db="EMBL/GenBank/DDBJ databases">
        <title>Genomes of bacteria type strains.</title>
        <authorList>
            <person name="Chen J."/>
            <person name="Zhu S."/>
            <person name="Yang J."/>
        </authorList>
    </citation>
    <scope>NUCLEOTIDE SEQUENCE [LARGE SCALE GENOMIC DNA]</scope>
    <source>
        <strain evidence="13 14">LMG 22958</strain>
    </source>
</reference>
<sequence>MTDWQTALAEIKRGVDEILPEEDLIEKLKSGKTLTIKAGFDPTAPDLHLGHTVLINKLRTFQQLGHKVVFLIGDFTGLIGDPTGKNVTRKPLSKEQVLENAKTYQEQVFKILDKEKTEIRFNSEWMDGLGAAGMIKLAASQTVARMLERDDFKKRYNNGQPIAIHEFLYPLVQGWDSVALESDVELGGTDQRFNLLMGRELQKEQGQKQQSIVMVPLLEGLDGVQKMSKSLNNYIGITDTPNEMFGKVMSISDDLMWRYYDLVSFRPLEEIAELKARVESGENPRDIKIMLAKEIIARFHDDAAAEGAHQDFIQRFQKNAIPDDMPELEIVLSDEGIAIGNLLKEAKLVGSTSDAMRMIKQGAVKINGDKVEDTRLVITEKGENVYQVGKRKFARITLA</sequence>
<dbReference type="InterPro" id="IPR014729">
    <property type="entry name" value="Rossmann-like_a/b/a_fold"/>
</dbReference>
<keyword evidence="6 11" id="KW-0694">RNA-binding</keyword>
<evidence type="ECO:0000256" key="6">
    <source>
        <dbReference type="ARBA" id="ARBA00022884"/>
    </source>
</evidence>
<dbReference type="Gene3D" id="3.10.290.10">
    <property type="entry name" value="RNA-binding S4 domain"/>
    <property type="match status" value="1"/>
</dbReference>
<dbReference type="InterPro" id="IPR024108">
    <property type="entry name" value="Tyr-tRNA-ligase_bac_2"/>
</dbReference>
<dbReference type="EMBL" id="JAAAWP010000009">
    <property type="protein sequence ID" value="NDW22585.1"/>
    <property type="molecule type" value="Genomic_DNA"/>
</dbReference>
<comment type="catalytic activity">
    <reaction evidence="9 10">
        <text>tRNA(Tyr) + L-tyrosine + ATP = L-tyrosyl-tRNA(Tyr) + AMP + diphosphate + H(+)</text>
        <dbReference type="Rhea" id="RHEA:10220"/>
        <dbReference type="Rhea" id="RHEA-COMP:9706"/>
        <dbReference type="Rhea" id="RHEA-COMP:9707"/>
        <dbReference type="ChEBI" id="CHEBI:15378"/>
        <dbReference type="ChEBI" id="CHEBI:30616"/>
        <dbReference type="ChEBI" id="CHEBI:33019"/>
        <dbReference type="ChEBI" id="CHEBI:58315"/>
        <dbReference type="ChEBI" id="CHEBI:78442"/>
        <dbReference type="ChEBI" id="CHEBI:78536"/>
        <dbReference type="ChEBI" id="CHEBI:456215"/>
        <dbReference type="EC" id="6.1.1.1"/>
    </reaction>
</comment>
<proteinExistence type="inferred from homology"/>
<dbReference type="InterPro" id="IPR002307">
    <property type="entry name" value="Tyr-tRNA-ligase"/>
</dbReference>
<keyword evidence="14" id="KW-1185">Reference proteome</keyword>